<organism evidence="11 12">
    <name type="scientific">Pomacea canaliculata</name>
    <name type="common">Golden apple snail</name>
    <dbReference type="NCBI Taxonomy" id="400727"/>
    <lineage>
        <taxon>Eukaryota</taxon>
        <taxon>Metazoa</taxon>
        <taxon>Spiralia</taxon>
        <taxon>Lophotrochozoa</taxon>
        <taxon>Mollusca</taxon>
        <taxon>Gastropoda</taxon>
        <taxon>Caenogastropoda</taxon>
        <taxon>Architaenioglossa</taxon>
        <taxon>Ampullarioidea</taxon>
        <taxon>Ampullariidae</taxon>
        <taxon>Pomacea</taxon>
    </lineage>
</organism>
<dbReference type="GO" id="GO:0003729">
    <property type="term" value="F:mRNA binding"/>
    <property type="evidence" value="ECO:0007669"/>
    <property type="project" value="TreeGrafter"/>
</dbReference>
<accession>A0A2T7NKD4</accession>
<dbReference type="InterPro" id="IPR041523">
    <property type="entry name" value="ROQ_II"/>
</dbReference>
<protein>
    <recommendedName>
        <fullName evidence="2">RING-type E3 ubiquitin transferase</fullName>
        <ecNumber evidence="2">2.3.2.27</ecNumber>
    </recommendedName>
</protein>
<dbReference type="OrthoDB" id="10067217at2759"/>
<evidence type="ECO:0000259" key="10">
    <source>
        <dbReference type="PROSITE" id="PS50103"/>
    </source>
</evidence>
<dbReference type="PANTHER" id="PTHR13139:SF54">
    <property type="entry name" value="RING-TYPE E3 UBIQUITIN TRANSFERASE"/>
    <property type="match status" value="1"/>
</dbReference>
<dbReference type="InterPro" id="IPR052249">
    <property type="entry name" value="Roquin_domain"/>
</dbReference>
<keyword evidence="12" id="KW-1185">Reference proteome</keyword>
<dbReference type="GO" id="GO:0000288">
    <property type="term" value="P:nuclear-transcribed mRNA catabolic process, deadenylation-dependent decay"/>
    <property type="evidence" value="ECO:0007669"/>
    <property type="project" value="TreeGrafter"/>
</dbReference>
<evidence type="ECO:0000256" key="7">
    <source>
        <dbReference type="PROSITE-ProRule" id="PRU00723"/>
    </source>
</evidence>
<feature type="zinc finger region" description="C3H1-type" evidence="7">
    <location>
        <begin position="415"/>
        <end position="443"/>
    </location>
</feature>
<dbReference type="GO" id="GO:0061630">
    <property type="term" value="F:ubiquitin protein ligase activity"/>
    <property type="evidence" value="ECO:0007669"/>
    <property type="project" value="UniProtKB-EC"/>
</dbReference>
<dbReference type="GO" id="GO:0003725">
    <property type="term" value="F:double-stranded RNA binding"/>
    <property type="evidence" value="ECO:0007669"/>
    <property type="project" value="TreeGrafter"/>
</dbReference>
<evidence type="ECO:0000256" key="8">
    <source>
        <dbReference type="SAM" id="Coils"/>
    </source>
</evidence>
<comment type="caution">
    <text evidence="11">The sequence shown here is derived from an EMBL/GenBank/DDBJ whole genome shotgun (WGS) entry which is preliminary data.</text>
</comment>
<keyword evidence="3" id="KW-0808">Transferase</keyword>
<dbReference type="GO" id="GO:0008270">
    <property type="term" value="F:zinc ion binding"/>
    <property type="evidence" value="ECO:0007669"/>
    <property type="project" value="UniProtKB-KW"/>
</dbReference>
<dbReference type="InterPro" id="IPR048575">
    <property type="entry name" value="Roquin_1_2-like_ROQ"/>
</dbReference>
<dbReference type="InterPro" id="IPR036855">
    <property type="entry name" value="Znf_CCCH_sf"/>
</dbReference>
<keyword evidence="8" id="KW-0175">Coiled coil</keyword>
<dbReference type="AlphaFoldDB" id="A0A2T7NKD4"/>
<proteinExistence type="predicted"/>
<dbReference type="Pfam" id="PF00642">
    <property type="entry name" value="zf-CCCH"/>
    <property type="match status" value="1"/>
</dbReference>
<sequence>MCLSRLQQSKCPFDQSPITCDIDKLPVNYALLQLVGAAIPDKLIDKDDSIGDLFDARKAEYYESARKCIEELAVYLKPLSEESLQELEEAGEDVSDLKIGNKVSGGTQVQVQNSANKTTNIAVNNTGAGCMLSRPMQRKLVTLINCQLVEEEGRSRATRAARSLGERAVTELILAHQNPQQLSANLWAAVRTRGCQFLGPGMQEEVLRLILLALEEGRALSRKVLVLFVVQRLEKQYPQASKTAIGHVVQLLYRASCFRVTKREEESSLMQLKEEFRSYEALRREHDAQIVQIAMEAGLRISPEQWSSLLYGDSSHKSHMQSIIDKHQSPQSFAQGINELVLAVQRTGDPCSLLSLRPHLEFLAKIDPSPDCPAPSWEDLEAVMKSLKVVVQGLVDFLSHYSHRRMETVPQQNTRYKTSMCRDFTAKGSCPRGVSCTFAHSQDELEKYRSRSKKLSNRGFGSMSAYNSLTPKQKLELAQVQESSRQKMASGQGQSGGSADIIGGIAGEGEAASVGQLTNLIAGLAVASSVYAQPSAVAQAVQEHLQIGGPGFAIPIPTPSPMPGGAYAITRPRMSTSSSLSGPVTRLTFSGANLPEAICAEQICPTIHQYPQQVPLRLHSSEQTIQFANPQLVPRPVAGPSPPPVASGMGNPMGAAQILASQHAPPQILLEAARVPDLTSMGVASAAACPLHHIAGELLQQPGPVYSGTPGLVPYPVEPYVVGPAGDLQGLAPAAMPIMQSLERLQNRKSEIISHLRGEAIGMVNGNGTTGPASLDRVLASGLRLGVGPLPHSVNNSFVATRATHSLEELDLGGTKYPQWSAGELTNVKTENVKPLIKRTVSQPCHVPQSGKTQVLPPTLVKTKEDEFEEAEPSEDLEEDCEVKETDFKGISTILDDEDDSFIPFDPPLVSKFGPISRARLKEMNSMPVQVTAEESTKCTPVLSVTPLDRPYPVSALVPSIYKPKMTASVTIPTPDNLPYSMYSVWGGQDLMRHKIPEMVQQLEKSAIAAPTTNQRLALQLQSIELQISMKTGKTPKPIHELLQEADTRDVHLKERSFHPMEARTGVKNVFPGNYYVPGKS</sequence>
<feature type="coiled-coil region" evidence="8">
    <location>
        <begin position="262"/>
        <end position="289"/>
    </location>
</feature>
<keyword evidence="5 7" id="KW-0863">Zinc-finger</keyword>
<gene>
    <name evidence="11" type="ORF">C0Q70_17427</name>
</gene>
<name>A0A2T7NKD4_POMCA</name>
<dbReference type="PROSITE" id="PS50103">
    <property type="entry name" value="ZF_C3H1"/>
    <property type="match status" value="1"/>
</dbReference>
<evidence type="ECO:0000313" key="11">
    <source>
        <dbReference type="EMBL" id="PVD21628.1"/>
    </source>
</evidence>
<dbReference type="SUPFAM" id="SSF90229">
    <property type="entry name" value="CCCH zinc finger"/>
    <property type="match status" value="1"/>
</dbReference>
<reference evidence="11 12" key="1">
    <citation type="submission" date="2018-04" db="EMBL/GenBank/DDBJ databases">
        <title>The genome of golden apple snail Pomacea canaliculata provides insight into stress tolerance and invasive adaptation.</title>
        <authorList>
            <person name="Liu C."/>
            <person name="Liu B."/>
            <person name="Ren Y."/>
            <person name="Zhang Y."/>
            <person name="Wang H."/>
            <person name="Li S."/>
            <person name="Jiang F."/>
            <person name="Yin L."/>
            <person name="Zhang G."/>
            <person name="Qian W."/>
            <person name="Fan W."/>
        </authorList>
    </citation>
    <scope>NUCLEOTIDE SEQUENCE [LARGE SCALE GENOMIC DNA]</scope>
    <source>
        <strain evidence="11">SZHN2017</strain>
        <tissue evidence="11">Muscle</tissue>
    </source>
</reference>
<evidence type="ECO:0000256" key="1">
    <source>
        <dbReference type="ARBA" id="ARBA00000900"/>
    </source>
</evidence>
<evidence type="ECO:0000256" key="6">
    <source>
        <dbReference type="ARBA" id="ARBA00022833"/>
    </source>
</evidence>
<dbReference type="FunFam" id="4.10.1000.10:FF:000003">
    <property type="entry name" value="Zinc finger CCCH domain-containing protein"/>
    <property type="match status" value="1"/>
</dbReference>
<dbReference type="GO" id="GO:0010494">
    <property type="term" value="C:cytoplasmic stress granule"/>
    <property type="evidence" value="ECO:0007669"/>
    <property type="project" value="TreeGrafter"/>
</dbReference>
<dbReference type="EMBL" id="PZQS01000011">
    <property type="protein sequence ID" value="PVD21628.1"/>
    <property type="molecule type" value="Genomic_DNA"/>
</dbReference>
<comment type="catalytic activity">
    <reaction evidence="1">
        <text>S-ubiquitinyl-[E2 ubiquitin-conjugating enzyme]-L-cysteine + [acceptor protein]-L-lysine = [E2 ubiquitin-conjugating enzyme]-L-cysteine + N(6)-ubiquitinyl-[acceptor protein]-L-lysine.</text>
        <dbReference type="EC" id="2.3.2.27"/>
    </reaction>
</comment>
<feature type="region of interest" description="Disordered" evidence="9">
    <location>
        <begin position="478"/>
        <end position="497"/>
    </location>
</feature>
<evidence type="ECO:0000313" key="12">
    <source>
        <dbReference type="Proteomes" id="UP000245119"/>
    </source>
</evidence>
<dbReference type="EC" id="2.3.2.27" evidence="2"/>
<dbReference type="PANTHER" id="PTHR13139">
    <property type="entry name" value="RING FINGER AND CCCH-TYPE ZINC FINGER DOMAIN-CONTAINING PROTEIN"/>
    <property type="match status" value="1"/>
</dbReference>
<dbReference type="STRING" id="400727.A0A2T7NKD4"/>
<dbReference type="GO" id="GO:0006511">
    <property type="term" value="P:ubiquitin-dependent protein catabolic process"/>
    <property type="evidence" value="ECO:0007669"/>
    <property type="project" value="TreeGrafter"/>
</dbReference>
<keyword evidence="4 7" id="KW-0479">Metal-binding</keyword>
<dbReference type="Pfam" id="PF18386">
    <property type="entry name" value="ROQ_II"/>
    <property type="match status" value="1"/>
</dbReference>
<evidence type="ECO:0000256" key="9">
    <source>
        <dbReference type="SAM" id="MobiDB-lite"/>
    </source>
</evidence>
<dbReference type="GO" id="GO:0000209">
    <property type="term" value="P:protein polyubiquitination"/>
    <property type="evidence" value="ECO:0007669"/>
    <property type="project" value="TreeGrafter"/>
</dbReference>
<dbReference type="Gene3D" id="1.20.120.1790">
    <property type="match status" value="1"/>
</dbReference>
<dbReference type="Gene3D" id="4.10.1000.10">
    <property type="entry name" value="Zinc finger, CCCH-type"/>
    <property type="match status" value="1"/>
</dbReference>
<evidence type="ECO:0000256" key="5">
    <source>
        <dbReference type="ARBA" id="ARBA00022771"/>
    </source>
</evidence>
<evidence type="ECO:0000256" key="3">
    <source>
        <dbReference type="ARBA" id="ARBA00022679"/>
    </source>
</evidence>
<dbReference type="GO" id="GO:0035613">
    <property type="term" value="F:RNA stem-loop binding"/>
    <property type="evidence" value="ECO:0007669"/>
    <property type="project" value="TreeGrafter"/>
</dbReference>
<keyword evidence="6 7" id="KW-0862">Zinc</keyword>
<feature type="domain" description="C3H1-type" evidence="10">
    <location>
        <begin position="415"/>
        <end position="443"/>
    </location>
</feature>
<dbReference type="Proteomes" id="UP000245119">
    <property type="component" value="Linkage Group LG11"/>
</dbReference>
<dbReference type="Pfam" id="PF21206">
    <property type="entry name" value="Roquin_1_2-like_ROQ"/>
    <property type="match status" value="1"/>
</dbReference>
<evidence type="ECO:0000256" key="2">
    <source>
        <dbReference type="ARBA" id="ARBA00012483"/>
    </source>
</evidence>
<evidence type="ECO:0000256" key="4">
    <source>
        <dbReference type="ARBA" id="ARBA00022723"/>
    </source>
</evidence>
<dbReference type="FunFam" id="1.20.120.1790:FF:000001">
    <property type="entry name" value="roquin-1 isoform X1"/>
    <property type="match status" value="1"/>
</dbReference>
<dbReference type="InterPro" id="IPR000571">
    <property type="entry name" value="Znf_CCCH"/>
</dbReference>
<dbReference type="SMART" id="SM00356">
    <property type="entry name" value="ZnF_C3H1"/>
    <property type="match status" value="1"/>
</dbReference>